<evidence type="ECO:0000313" key="1">
    <source>
        <dbReference type="EMBL" id="MCR6482702.1"/>
    </source>
</evidence>
<comment type="caution">
    <text evidence="1">The sequence shown here is derived from an EMBL/GenBank/DDBJ whole genome shotgun (WGS) entry which is preliminary data.</text>
</comment>
<protein>
    <submittedName>
        <fullName evidence="1">Uncharacterized protein</fullName>
    </submittedName>
</protein>
<sequence>MIRKIGLGAVVVVVLGLLVFLGRGRVDLDQNRLLGTGCAIPARITAVPGPAPDGGSIRVAEPGPGAAVLENTGTLAAYRIQLTSGARTAEVPVLLPGQRAGVVLDQPVVGAVTWLAPEALGGFTPVTATPVGGGVRYRSANCRALTSRGGAVLLRDGAGRLIGGEQLPAASVSCAPGEKVLPVALPPHSEVHPYCALGAE</sequence>
<evidence type="ECO:0000313" key="2">
    <source>
        <dbReference type="Proteomes" id="UP001144096"/>
    </source>
</evidence>
<keyword evidence="2" id="KW-1185">Reference proteome</keyword>
<dbReference type="Proteomes" id="UP001144096">
    <property type="component" value="Unassembled WGS sequence"/>
</dbReference>
<reference evidence="1" key="1">
    <citation type="submission" date="2022-06" db="EMBL/GenBank/DDBJ databases">
        <title>Amycolatopsis iheyaensis sp. nov., a new species of the genus Amycolatopsis isolated from soil in Iheya island, Japan.</title>
        <authorList>
            <person name="Ngamcharungchit C."/>
            <person name="Kanto H."/>
            <person name="Take A."/>
            <person name="Intra B."/>
            <person name="Matsumoto A."/>
            <person name="Panbangred W."/>
            <person name="Inahashi Y."/>
        </authorList>
    </citation>
    <scope>NUCLEOTIDE SEQUENCE</scope>
    <source>
        <strain evidence="1">OK19-0408</strain>
    </source>
</reference>
<dbReference type="RefSeq" id="WP_257919331.1">
    <property type="nucleotide sequence ID" value="NZ_JAMXQV010000003.1"/>
</dbReference>
<gene>
    <name evidence="1" type="ORF">M8542_07720</name>
</gene>
<dbReference type="AlphaFoldDB" id="A0A9X2N8G4"/>
<dbReference type="EMBL" id="JAMXQV010000003">
    <property type="protein sequence ID" value="MCR6482702.1"/>
    <property type="molecule type" value="Genomic_DNA"/>
</dbReference>
<proteinExistence type="predicted"/>
<organism evidence="1 2">
    <name type="scientific">Amycolatopsis iheyensis</name>
    <dbReference type="NCBI Taxonomy" id="2945988"/>
    <lineage>
        <taxon>Bacteria</taxon>
        <taxon>Bacillati</taxon>
        <taxon>Actinomycetota</taxon>
        <taxon>Actinomycetes</taxon>
        <taxon>Pseudonocardiales</taxon>
        <taxon>Pseudonocardiaceae</taxon>
        <taxon>Amycolatopsis</taxon>
    </lineage>
</organism>
<accession>A0A9X2N8G4</accession>
<name>A0A9X2N8G4_9PSEU</name>